<protein>
    <recommendedName>
        <fullName evidence="2">histidine kinase</fullName>
        <ecNumber evidence="2">2.7.13.3</ecNumber>
    </recommendedName>
</protein>
<organism evidence="11 12">
    <name type="scientific">Larkinella punicea</name>
    <dbReference type="NCBI Taxonomy" id="2315727"/>
    <lineage>
        <taxon>Bacteria</taxon>
        <taxon>Pseudomonadati</taxon>
        <taxon>Bacteroidota</taxon>
        <taxon>Cytophagia</taxon>
        <taxon>Cytophagales</taxon>
        <taxon>Spirosomataceae</taxon>
        <taxon>Larkinella</taxon>
    </lineage>
</organism>
<feature type="domain" description="Histidine kinase" evidence="10">
    <location>
        <begin position="218"/>
        <end position="420"/>
    </location>
</feature>
<dbReference type="SUPFAM" id="SSF55874">
    <property type="entry name" value="ATPase domain of HSP90 chaperone/DNA topoisomerase II/histidine kinase"/>
    <property type="match status" value="1"/>
</dbReference>
<dbReference type="SMART" id="SM00388">
    <property type="entry name" value="HisKA"/>
    <property type="match status" value="1"/>
</dbReference>
<keyword evidence="5 9" id="KW-0812">Transmembrane</keyword>
<dbReference type="Pfam" id="PF00512">
    <property type="entry name" value="HisKA"/>
    <property type="match status" value="1"/>
</dbReference>
<dbReference type="InterPro" id="IPR036097">
    <property type="entry name" value="HisK_dim/P_sf"/>
</dbReference>
<dbReference type="Proteomes" id="UP000253383">
    <property type="component" value="Unassembled WGS sequence"/>
</dbReference>
<evidence type="ECO:0000256" key="4">
    <source>
        <dbReference type="ARBA" id="ARBA00022679"/>
    </source>
</evidence>
<dbReference type="SUPFAM" id="SSF47384">
    <property type="entry name" value="Homodimeric domain of signal transducing histidine kinase"/>
    <property type="match status" value="1"/>
</dbReference>
<dbReference type="EC" id="2.7.13.3" evidence="2"/>
<evidence type="ECO:0000256" key="9">
    <source>
        <dbReference type="SAM" id="Phobius"/>
    </source>
</evidence>
<reference evidence="11 12" key="1">
    <citation type="submission" date="2018-07" db="EMBL/GenBank/DDBJ databases">
        <title>Genome analysis of Larkinella rosea.</title>
        <authorList>
            <person name="Zhou Z."/>
            <person name="Wang G."/>
        </authorList>
    </citation>
    <scope>NUCLEOTIDE SEQUENCE [LARGE SCALE GENOMIC DNA]</scope>
    <source>
        <strain evidence="12">zzj9</strain>
    </source>
</reference>
<dbReference type="InterPro" id="IPR003661">
    <property type="entry name" value="HisK_dim/P_dom"/>
</dbReference>
<dbReference type="GO" id="GO:0000155">
    <property type="term" value="F:phosphorelay sensor kinase activity"/>
    <property type="evidence" value="ECO:0007669"/>
    <property type="project" value="InterPro"/>
</dbReference>
<dbReference type="AlphaFoldDB" id="A0A368JII2"/>
<comment type="catalytic activity">
    <reaction evidence="1">
        <text>ATP + protein L-histidine = ADP + protein N-phospho-L-histidine.</text>
        <dbReference type="EC" id="2.7.13.3"/>
    </reaction>
</comment>
<dbReference type="InterPro" id="IPR036890">
    <property type="entry name" value="HATPase_C_sf"/>
</dbReference>
<gene>
    <name evidence="11" type="ORF">DUE52_21960</name>
</gene>
<feature type="transmembrane region" description="Helical" evidence="9">
    <location>
        <begin position="129"/>
        <end position="150"/>
    </location>
</feature>
<dbReference type="GO" id="GO:0005886">
    <property type="term" value="C:plasma membrane"/>
    <property type="evidence" value="ECO:0007669"/>
    <property type="project" value="TreeGrafter"/>
</dbReference>
<dbReference type="Pfam" id="PF02518">
    <property type="entry name" value="HATPase_c"/>
    <property type="match status" value="1"/>
</dbReference>
<evidence type="ECO:0000259" key="10">
    <source>
        <dbReference type="PROSITE" id="PS50109"/>
    </source>
</evidence>
<evidence type="ECO:0000256" key="1">
    <source>
        <dbReference type="ARBA" id="ARBA00000085"/>
    </source>
</evidence>
<keyword evidence="6 11" id="KW-0418">Kinase</keyword>
<dbReference type="Gene3D" id="3.30.565.10">
    <property type="entry name" value="Histidine kinase-like ATPase, C-terminal domain"/>
    <property type="match status" value="1"/>
</dbReference>
<keyword evidence="8" id="KW-0902">Two-component regulatory system</keyword>
<keyword evidence="3" id="KW-0597">Phosphoprotein</keyword>
<dbReference type="FunFam" id="1.10.287.130:FF:000001">
    <property type="entry name" value="Two-component sensor histidine kinase"/>
    <property type="match status" value="1"/>
</dbReference>
<evidence type="ECO:0000256" key="8">
    <source>
        <dbReference type="ARBA" id="ARBA00023012"/>
    </source>
</evidence>
<dbReference type="Gene3D" id="1.10.287.130">
    <property type="match status" value="1"/>
</dbReference>
<accession>A0A368JII2</accession>
<evidence type="ECO:0000256" key="5">
    <source>
        <dbReference type="ARBA" id="ARBA00022692"/>
    </source>
</evidence>
<dbReference type="PROSITE" id="PS50109">
    <property type="entry name" value="HIS_KIN"/>
    <property type="match status" value="1"/>
</dbReference>
<dbReference type="InterPro" id="IPR050428">
    <property type="entry name" value="TCS_sensor_his_kinase"/>
</dbReference>
<dbReference type="PANTHER" id="PTHR45436">
    <property type="entry name" value="SENSOR HISTIDINE KINASE YKOH"/>
    <property type="match status" value="1"/>
</dbReference>
<proteinExistence type="predicted"/>
<feature type="transmembrane region" description="Helical" evidence="9">
    <location>
        <begin position="12"/>
        <end position="30"/>
    </location>
</feature>
<keyword evidence="9" id="KW-0472">Membrane</keyword>
<evidence type="ECO:0000256" key="2">
    <source>
        <dbReference type="ARBA" id="ARBA00012438"/>
    </source>
</evidence>
<evidence type="ECO:0000313" key="11">
    <source>
        <dbReference type="EMBL" id="RCR67469.1"/>
    </source>
</evidence>
<sequence>MRLLTLTTRYYLVLFLLILAVWSLVLYAVLRQQVYQNIDEILFNRKQQISVLLNQPQRSLPTGDPYTDFKLRPLPPGHVFQPDQYADTLVFEPVDQEYDEYRQLRTQVRVSGNPYELTIVKPRLESTEMINTVSITLPTLFLVLGVGLALTARRLNRILWQPFYRMLHQLGKFRVDQTTSFQTEPTSIDEFSQLQQGLTDLTERNRKLFMQQKQFIENASHEMQTPLAVIQSHIEVLLQQAELDYRQAEPLESILTQTERLGRLNQALLLLSKIENNQFRERTPVPLKPLVEGMLPYFEEQIEQQALRVELTIPADTTLHTHPVLAEILLTNLLKNAFVHNLSNGFVRVDVKGQTLTVENTGDAPDVPTDQLFERFRKASRQKQTLGLGLAIVKTIADVNGWAVTYQFANGIHRLTVTYA</sequence>
<evidence type="ECO:0000256" key="6">
    <source>
        <dbReference type="ARBA" id="ARBA00022777"/>
    </source>
</evidence>
<evidence type="ECO:0000313" key="12">
    <source>
        <dbReference type="Proteomes" id="UP000253383"/>
    </source>
</evidence>
<dbReference type="CDD" id="cd00082">
    <property type="entry name" value="HisKA"/>
    <property type="match status" value="1"/>
</dbReference>
<keyword evidence="4" id="KW-0808">Transferase</keyword>
<comment type="caution">
    <text evidence="11">The sequence shown here is derived from an EMBL/GenBank/DDBJ whole genome shotgun (WGS) entry which is preliminary data.</text>
</comment>
<evidence type="ECO:0000256" key="7">
    <source>
        <dbReference type="ARBA" id="ARBA00022989"/>
    </source>
</evidence>
<dbReference type="InterPro" id="IPR005467">
    <property type="entry name" value="His_kinase_dom"/>
</dbReference>
<dbReference type="RefSeq" id="WP_114408204.1">
    <property type="nucleotide sequence ID" value="NZ_QOWE01000019.1"/>
</dbReference>
<dbReference type="PANTHER" id="PTHR45436:SF5">
    <property type="entry name" value="SENSOR HISTIDINE KINASE TRCS"/>
    <property type="match status" value="1"/>
</dbReference>
<dbReference type="SMART" id="SM00387">
    <property type="entry name" value="HATPase_c"/>
    <property type="match status" value="1"/>
</dbReference>
<name>A0A368JII2_9BACT</name>
<keyword evidence="7 9" id="KW-1133">Transmembrane helix</keyword>
<dbReference type="InterPro" id="IPR003594">
    <property type="entry name" value="HATPase_dom"/>
</dbReference>
<keyword evidence="12" id="KW-1185">Reference proteome</keyword>
<evidence type="ECO:0000256" key="3">
    <source>
        <dbReference type="ARBA" id="ARBA00022553"/>
    </source>
</evidence>
<dbReference type="OrthoDB" id="1522504at2"/>
<dbReference type="EMBL" id="QOWE01000019">
    <property type="protein sequence ID" value="RCR67469.1"/>
    <property type="molecule type" value="Genomic_DNA"/>
</dbReference>